<feature type="non-terminal residue" evidence="1">
    <location>
        <position position="1"/>
    </location>
</feature>
<proteinExistence type="predicted"/>
<reference evidence="2" key="1">
    <citation type="journal article" date="2015" name="MBio">
        <title>Genome-Resolved Metagenomic Analysis Reveals Roles for Candidate Phyla and Other Microbial Community Members in Biogeochemical Transformations in Oil Reservoirs.</title>
        <authorList>
            <person name="Hu P."/>
            <person name="Tom L."/>
            <person name="Singh A."/>
            <person name="Thomas B.C."/>
            <person name="Baker B.J."/>
            <person name="Piceno Y.M."/>
            <person name="Andersen G.L."/>
            <person name="Banfield J.F."/>
        </authorList>
    </citation>
    <scope>NUCLEOTIDE SEQUENCE [LARGE SCALE GENOMIC DNA]</scope>
</reference>
<dbReference type="EMBL" id="LGHE01000137">
    <property type="protein sequence ID" value="KUL00879.1"/>
    <property type="molecule type" value="Genomic_DNA"/>
</dbReference>
<organism evidence="1 2">
    <name type="scientific">Methanoculleus marisnigri</name>
    <dbReference type="NCBI Taxonomy" id="2198"/>
    <lineage>
        <taxon>Archaea</taxon>
        <taxon>Methanobacteriati</taxon>
        <taxon>Methanobacteriota</taxon>
        <taxon>Stenosarchaea group</taxon>
        <taxon>Methanomicrobia</taxon>
        <taxon>Methanomicrobiales</taxon>
        <taxon>Methanomicrobiaceae</taxon>
        <taxon>Methanoculleus</taxon>
    </lineage>
</organism>
<evidence type="ECO:0000313" key="1">
    <source>
        <dbReference type="EMBL" id="KUL00879.1"/>
    </source>
</evidence>
<sequence length="48" mass="5127">PDCGTHHDRDINAAINIKKFALQEQNLVGVAGADKRHRACGLASVEEG</sequence>
<dbReference type="AlphaFoldDB" id="A0A101ITJ4"/>
<accession>A0A101ITJ4</accession>
<dbReference type="PATRIC" id="fig|2198.3.peg.1114"/>
<protein>
    <submittedName>
        <fullName evidence="1">Transposase, IS605 OrfB family</fullName>
    </submittedName>
</protein>
<gene>
    <name evidence="1" type="ORF">XE10_1232</name>
</gene>
<name>A0A101ITJ4_9EURY</name>
<comment type="caution">
    <text evidence="1">The sequence shown here is derived from an EMBL/GenBank/DDBJ whole genome shotgun (WGS) entry which is preliminary data.</text>
</comment>
<evidence type="ECO:0000313" key="2">
    <source>
        <dbReference type="Proteomes" id="UP000054598"/>
    </source>
</evidence>
<dbReference type="Proteomes" id="UP000054598">
    <property type="component" value="Unassembled WGS sequence"/>
</dbReference>